<sequence length="384" mass="42859">MLRINHYDVLGVPTSASTEEIEEAYNECMDNRERLSRKERGDIKKAYQVLSDPKKREKYDARGASVADRLSGMFTAHGNSPASTFYQVFSILGRIEYLAPTAVGILFLLIVYGVLACIVLFIAYLPLKIEGMLEKTWLQVFTPLFVLDGILAVISLTSLCVVCCTIATAENKMALILSLPAMLIWPIHLACYVLFPIFIALYLDGHVSWSPAIIFAPYFVWEGINLINAFYSIFQICVFPEQVYSEEVPSTGAVLLHCISNVLFPVLRVLFVAFLLQKLAGTTDGTWLRHVFVPLYVHGALQFVFSILASCFNGVFDITGLFSPALFYGFLIPLAYRLDGVNMIPMLKIFIAPFVAVGLPTAVMTLMSPFLFVSVCADNLHFFF</sequence>
<dbReference type="CDD" id="cd06257">
    <property type="entry name" value="DnaJ"/>
    <property type="match status" value="1"/>
</dbReference>
<dbReference type="SUPFAM" id="SSF46565">
    <property type="entry name" value="Chaperone J-domain"/>
    <property type="match status" value="1"/>
</dbReference>
<dbReference type="PANTHER" id="PTHR13568:SF9">
    <property type="entry name" value="TRANSMEMBRANE PROTEIN 203"/>
    <property type="match status" value="1"/>
</dbReference>
<dbReference type="OrthoDB" id="445556at2759"/>
<feature type="domain" description="J" evidence="2">
    <location>
        <begin position="5"/>
        <end position="63"/>
    </location>
</feature>
<dbReference type="PRINTS" id="PR00625">
    <property type="entry name" value="JDOMAIN"/>
</dbReference>
<feature type="transmembrane region" description="Helical" evidence="1">
    <location>
        <begin position="350"/>
        <end position="375"/>
    </location>
</feature>
<keyword evidence="1" id="KW-0472">Membrane</keyword>
<keyword evidence="4" id="KW-1185">Reference proteome</keyword>
<keyword evidence="1" id="KW-1133">Transmembrane helix</keyword>
<accession>A0A1X2HTN0</accession>
<evidence type="ECO:0000259" key="2">
    <source>
        <dbReference type="PROSITE" id="PS50076"/>
    </source>
</evidence>
<feature type="transmembrane region" description="Helical" evidence="1">
    <location>
        <begin position="175"/>
        <end position="203"/>
    </location>
</feature>
<dbReference type="STRING" id="13706.A0A1X2HTN0"/>
<dbReference type="Gene3D" id="1.10.287.110">
    <property type="entry name" value="DnaJ domain"/>
    <property type="match status" value="1"/>
</dbReference>
<dbReference type="PROSITE" id="PS50076">
    <property type="entry name" value="DNAJ_2"/>
    <property type="match status" value="1"/>
</dbReference>
<keyword evidence="1" id="KW-0812">Transmembrane</keyword>
<name>A0A1X2HTN0_SYNRA</name>
<dbReference type="EMBL" id="MCGN01000001">
    <property type="protein sequence ID" value="ORZ02458.1"/>
    <property type="molecule type" value="Genomic_DNA"/>
</dbReference>
<feature type="transmembrane region" description="Helical" evidence="1">
    <location>
        <begin position="215"/>
        <end position="234"/>
    </location>
</feature>
<feature type="transmembrane region" description="Helical" evidence="1">
    <location>
        <begin position="254"/>
        <end position="276"/>
    </location>
</feature>
<organism evidence="3 4">
    <name type="scientific">Syncephalastrum racemosum</name>
    <name type="common">Filamentous fungus</name>
    <dbReference type="NCBI Taxonomy" id="13706"/>
    <lineage>
        <taxon>Eukaryota</taxon>
        <taxon>Fungi</taxon>
        <taxon>Fungi incertae sedis</taxon>
        <taxon>Mucoromycota</taxon>
        <taxon>Mucoromycotina</taxon>
        <taxon>Mucoromycetes</taxon>
        <taxon>Mucorales</taxon>
        <taxon>Syncephalastraceae</taxon>
        <taxon>Syncephalastrum</taxon>
    </lineage>
</organism>
<feature type="transmembrane region" description="Helical" evidence="1">
    <location>
        <begin position="102"/>
        <end position="125"/>
    </location>
</feature>
<dbReference type="Pfam" id="PF10269">
    <property type="entry name" value="Tmemb_185A"/>
    <property type="match status" value="1"/>
</dbReference>
<dbReference type="PANTHER" id="PTHR13568">
    <property type="entry name" value="FAM11A, B PROTEIN"/>
    <property type="match status" value="1"/>
</dbReference>
<dbReference type="Pfam" id="PF00226">
    <property type="entry name" value="DnaJ"/>
    <property type="match status" value="1"/>
</dbReference>
<evidence type="ECO:0000256" key="1">
    <source>
        <dbReference type="SAM" id="Phobius"/>
    </source>
</evidence>
<evidence type="ECO:0000313" key="3">
    <source>
        <dbReference type="EMBL" id="ORZ02458.1"/>
    </source>
</evidence>
<gene>
    <name evidence="3" type="ORF">BCR43DRAFT_519777</name>
</gene>
<dbReference type="InterPro" id="IPR036869">
    <property type="entry name" value="J_dom_sf"/>
</dbReference>
<comment type="caution">
    <text evidence="3">The sequence shown here is derived from an EMBL/GenBank/DDBJ whole genome shotgun (WGS) entry which is preliminary data.</text>
</comment>
<feature type="transmembrane region" description="Helical" evidence="1">
    <location>
        <begin position="288"/>
        <end position="309"/>
    </location>
</feature>
<proteinExistence type="predicted"/>
<dbReference type="InterPro" id="IPR019396">
    <property type="entry name" value="TM_Fragile-X-F-assoc"/>
</dbReference>
<dbReference type="InParanoid" id="A0A1X2HTN0"/>
<dbReference type="AlphaFoldDB" id="A0A1X2HTN0"/>
<evidence type="ECO:0000313" key="4">
    <source>
        <dbReference type="Proteomes" id="UP000242180"/>
    </source>
</evidence>
<reference evidence="3 4" key="1">
    <citation type="submission" date="2016-07" db="EMBL/GenBank/DDBJ databases">
        <title>Pervasive Adenine N6-methylation of Active Genes in Fungi.</title>
        <authorList>
            <consortium name="DOE Joint Genome Institute"/>
            <person name="Mondo S.J."/>
            <person name="Dannebaum R.O."/>
            <person name="Kuo R.C."/>
            <person name="Labutti K."/>
            <person name="Haridas S."/>
            <person name="Kuo A."/>
            <person name="Salamov A."/>
            <person name="Ahrendt S.R."/>
            <person name="Lipzen A."/>
            <person name="Sullivan W."/>
            <person name="Andreopoulos W.B."/>
            <person name="Clum A."/>
            <person name="Lindquist E."/>
            <person name="Daum C."/>
            <person name="Ramamoorthy G.K."/>
            <person name="Gryganskyi A."/>
            <person name="Culley D."/>
            <person name="Magnuson J.K."/>
            <person name="James T.Y."/>
            <person name="O'Malley M.A."/>
            <person name="Stajich J.E."/>
            <person name="Spatafora J.W."/>
            <person name="Visel A."/>
            <person name="Grigoriev I.V."/>
        </authorList>
    </citation>
    <scope>NUCLEOTIDE SEQUENCE [LARGE SCALE GENOMIC DNA]</scope>
    <source>
        <strain evidence="3 4">NRRL 2496</strain>
    </source>
</reference>
<dbReference type="InterPro" id="IPR001623">
    <property type="entry name" value="DnaJ_domain"/>
</dbReference>
<feature type="transmembrane region" description="Helical" evidence="1">
    <location>
        <begin position="145"/>
        <end position="169"/>
    </location>
</feature>
<dbReference type="Proteomes" id="UP000242180">
    <property type="component" value="Unassembled WGS sequence"/>
</dbReference>
<feature type="transmembrane region" description="Helical" evidence="1">
    <location>
        <begin position="321"/>
        <end position="338"/>
    </location>
</feature>
<protein>
    <recommendedName>
        <fullName evidence="2">J domain-containing protein</fullName>
    </recommendedName>
</protein>